<protein>
    <submittedName>
        <fullName evidence="1">Uncharacterized protein</fullName>
    </submittedName>
</protein>
<feature type="non-terminal residue" evidence="1">
    <location>
        <position position="1"/>
    </location>
</feature>
<comment type="caution">
    <text evidence="1">The sequence shown here is derived from an EMBL/GenBank/DDBJ whole genome shotgun (WGS) entry which is preliminary data.</text>
</comment>
<dbReference type="OrthoDB" id="6043890at2759"/>
<dbReference type="EMBL" id="CAIIXF020000012">
    <property type="protein sequence ID" value="CAH1800763.1"/>
    <property type="molecule type" value="Genomic_DNA"/>
</dbReference>
<evidence type="ECO:0000313" key="2">
    <source>
        <dbReference type="Proteomes" id="UP000749559"/>
    </source>
</evidence>
<name>A0A8S4Q5W8_OWEFU</name>
<keyword evidence="2" id="KW-1185">Reference proteome</keyword>
<sequence>KKYKRRVRRKLSVPNGPPTCPGESIETGYINCDQPPCYVCPPPPHWRYTSSPPWCCLEENNNPVWHQPLQNNEYKCLMNIAFGDKNSGVEIKIKSCPDGFKFIINAWNSCFCVNCTW</sequence>
<reference evidence="1" key="1">
    <citation type="submission" date="2022-03" db="EMBL/GenBank/DDBJ databases">
        <authorList>
            <person name="Martin C."/>
        </authorList>
    </citation>
    <scope>NUCLEOTIDE SEQUENCE</scope>
</reference>
<gene>
    <name evidence="1" type="ORF">OFUS_LOCUS24610</name>
</gene>
<accession>A0A8S4Q5W8</accession>
<dbReference type="Proteomes" id="UP000749559">
    <property type="component" value="Unassembled WGS sequence"/>
</dbReference>
<dbReference type="AlphaFoldDB" id="A0A8S4Q5W8"/>
<organism evidence="1 2">
    <name type="scientific">Owenia fusiformis</name>
    <name type="common">Polychaete worm</name>
    <dbReference type="NCBI Taxonomy" id="6347"/>
    <lineage>
        <taxon>Eukaryota</taxon>
        <taxon>Metazoa</taxon>
        <taxon>Spiralia</taxon>
        <taxon>Lophotrochozoa</taxon>
        <taxon>Annelida</taxon>
        <taxon>Polychaeta</taxon>
        <taxon>Sedentaria</taxon>
        <taxon>Canalipalpata</taxon>
        <taxon>Sabellida</taxon>
        <taxon>Oweniida</taxon>
        <taxon>Oweniidae</taxon>
        <taxon>Owenia</taxon>
    </lineage>
</organism>
<evidence type="ECO:0000313" key="1">
    <source>
        <dbReference type="EMBL" id="CAH1800763.1"/>
    </source>
</evidence>
<proteinExistence type="predicted"/>
<feature type="non-terminal residue" evidence="1">
    <location>
        <position position="117"/>
    </location>
</feature>